<accession>A0AAE0AJ62</accession>
<evidence type="ECO:0000313" key="3">
    <source>
        <dbReference type="Proteomes" id="UP001281410"/>
    </source>
</evidence>
<keyword evidence="3" id="KW-1185">Reference proteome</keyword>
<feature type="region of interest" description="Disordered" evidence="1">
    <location>
        <begin position="44"/>
        <end position="84"/>
    </location>
</feature>
<sequence>MKSNSSCSSSSSSSSSQTSKTASSHADFAALFLSSLTPQALAVDNAMPTLPPPVIEAQPSMPNSSNSSPFAKNLLLSAPKPQSQ</sequence>
<name>A0AAE0AJ62_9ROSI</name>
<evidence type="ECO:0000256" key="1">
    <source>
        <dbReference type="SAM" id="MobiDB-lite"/>
    </source>
</evidence>
<dbReference type="EMBL" id="JANJYJ010000004">
    <property type="protein sequence ID" value="KAK3219002.1"/>
    <property type="molecule type" value="Genomic_DNA"/>
</dbReference>
<protein>
    <submittedName>
        <fullName evidence="2">Uncharacterized protein</fullName>
    </submittedName>
</protein>
<dbReference type="Proteomes" id="UP001281410">
    <property type="component" value="Unassembled WGS sequence"/>
</dbReference>
<evidence type="ECO:0000313" key="2">
    <source>
        <dbReference type="EMBL" id="KAK3219002.1"/>
    </source>
</evidence>
<reference evidence="2" key="1">
    <citation type="journal article" date="2023" name="Plant J.">
        <title>Genome sequences and population genomics provide insights into the demographic history, inbreeding, and mutation load of two 'living fossil' tree species of Dipteronia.</title>
        <authorList>
            <person name="Feng Y."/>
            <person name="Comes H.P."/>
            <person name="Chen J."/>
            <person name="Zhu S."/>
            <person name="Lu R."/>
            <person name="Zhang X."/>
            <person name="Li P."/>
            <person name="Qiu J."/>
            <person name="Olsen K.M."/>
            <person name="Qiu Y."/>
        </authorList>
    </citation>
    <scope>NUCLEOTIDE SEQUENCE</scope>
    <source>
        <strain evidence="2">NBL</strain>
    </source>
</reference>
<gene>
    <name evidence="2" type="ORF">Dsin_012972</name>
</gene>
<comment type="caution">
    <text evidence="2">The sequence shown here is derived from an EMBL/GenBank/DDBJ whole genome shotgun (WGS) entry which is preliminary data.</text>
</comment>
<dbReference type="AlphaFoldDB" id="A0AAE0AJ62"/>
<proteinExistence type="predicted"/>
<feature type="region of interest" description="Disordered" evidence="1">
    <location>
        <begin position="1"/>
        <end position="20"/>
    </location>
</feature>
<organism evidence="2 3">
    <name type="scientific">Dipteronia sinensis</name>
    <dbReference type="NCBI Taxonomy" id="43782"/>
    <lineage>
        <taxon>Eukaryota</taxon>
        <taxon>Viridiplantae</taxon>
        <taxon>Streptophyta</taxon>
        <taxon>Embryophyta</taxon>
        <taxon>Tracheophyta</taxon>
        <taxon>Spermatophyta</taxon>
        <taxon>Magnoliopsida</taxon>
        <taxon>eudicotyledons</taxon>
        <taxon>Gunneridae</taxon>
        <taxon>Pentapetalae</taxon>
        <taxon>rosids</taxon>
        <taxon>malvids</taxon>
        <taxon>Sapindales</taxon>
        <taxon>Sapindaceae</taxon>
        <taxon>Hippocastanoideae</taxon>
        <taxon>Acereae</taxon>
        <taxon>Dipteronia</taxon>
    </lineage>
</organism>
<feature type="compositionally biased region" description="Low complexity" evidence="1">
    <location>
        <begin position="59"/>
        <end position="69"/>
    </location>
</feature>